<proteinExistence type="predicted"/>
<sequence>MKRPSKDFSGQDSVNIFKTFPTTTLGEQSSKGPKCQETKGVEGASARHKTSTKTSKDPSRVVNTPKGGEDRYNYEELIETIANVNLDVLKQGAEIEDMKLVILSQQVQISKLKKMVLRLVQKKKRKQYVLKKRGAVNDAFKKGERQAEGEKQSPVGMESKFEGELGTNAESSKAVETFKLAAEIGLAVETEKAAVETEKVAAEIGLTIEEIQIAETLGKGKEKVVESVKGSKKQSQIALDEELSRKMQANLEKENEIQSAKDKEIALELAKKINEEYKKSLKSAAAAKKVTKKASRQRLPLKTRQRQHSKTFLANQERRKMINFLKGALGVPEGMFTTMPYGRIEELYRKDMANLKGDFTHRVEVERKIKERHDLNIQNPSLTVKKALLEKTRKRTEEAEKESERREDEPSTEQEQNQDQPSQQTQEQTKIYLEEIYKVGMNLYGEVLKGIEMSLLRITMEYLCMMFDPGRVKQRIKDLHHKYGFKRIDYWMLYENCGVYMITIDKSYHEYYLVDKIYDHSKAKLQAMLQAKLVCPKNSEMERIVVKRTINQSLGLNPDLGI</sequence>
<reference evidence="2" key="1">
    <citation type="journal article" date="2022" name="Mol. Ecol. Resour.">
        <title>The genomes of chicory, endive, great burdock and yacon provide insights into Asteraceae palaeo-polyploidization history and plant inulin production.</title>
        <authorList>
            <person name="Fan W."/>
            <person name="Wang S."/>
            <person name="Wang H."/>
            <person name="Wang A."/>
            <person name="Jiang F."/>
            <person name="Liu H."/>
            <person name="Zhao H."/>
            <person name="Xu D."/>
            <person name="Zhang Y."/>
        </authorList>
    </citation>
    <scope>NUCLEOTIDE SEQUENCE [LARGE SCALE GENOMIC DNA]</scope>
    <source>
        <strain evidence="2">cv. Niubang</strain>
    </source>
</reference>
<reference evidence="1 2" key="2">
    <citation type="journal article" date="2022" name="Mol. Ecol. Resour.">
        <title>The genomes of chicory, endive, great burdock and yacon provide insights into Asteraceae paleo-polyploidization history and plant inulin production.</title>
        <authorList>
            <person name="Fan W."/>
            <person name="Wang S."/>
            <person name="Wang H."/>
            <person name="Wang A."/>
            <person name="Jiang F."/>
            <person name="Liu H."/>
            <person name="Zhao H."/>
            <person name="Xu D."/>
            <person name="Zhang Y."/>
        </authorList>
    </citation>
    <scope>NUCLEOTIDE SEQUENCE [LARGE SCALE GENOMIC DNA]</scope>
    <source>
        <strain evidence="2">cv. Niubang</strain>
    </source>
</reference>
<dbReference type="Proteomes" id="UP001055879">
    <property type="component" value="Linkage Group LG15"/>
</dbReference>
<dbReference type="EMBL" id="CM042061">
    <property type="protein sequence ID" value="KAI3672825.1"/>
    <property type="molecule type" value="Genomic_DNA"/>
</dbReference>
<gene>
    <name evidence="1" type="ORF">L6452_38925</name>
</gene>
<evidence type="ECO:0000313" key="2">
    <source>
        <dbReference type="Proteomes" id="UP001055879"/>
    </source>
</evidence>
<keyword evidence="2" id="KW-1185">Reference proteome</keyword>
<organism evidence="1 2">
    <name type="scientific">Arctium lappa</name>
    <name type="common">Greater burdock</name>
    <name type="synonym">Lappa major</name>
    <dbReference type="NCBI Taxonomy" id="4217"/>
    <lineage>
        <taxon>Eukaryota</taxon>
        <taxon>Viridiplantae</taxon>
        <taxon>Streptophyta</taxon>
        <taxon>Embryophyta</taxon>
        <taxon>Tracheophyta</taxon>
        <taxon>Spermatophyta</taxon>
        <taxon>Magnoliopsida</taxon>
        <taxon>eudicotyledons</taxon>
        <taxon>Gunneridae</taxon>
        <taxon>Pentapetalae</taxon>
        <taxon>asterids</taxon>
        <taxon>campanulids</taxon>
        <taxon>Asterales</taxon>
        <taxon>Asteraceae</taxon>
        <taxon>Carduoideae</taxon>
        <taxon>Cardueae</taxon>
        <taxon>Arctiinae</taxon>
        <taxon>Arctium</taxon>
    </lineage>
</organism>
<name>A0ACB8XQF8_ARCLA</name>
<protein>
    <submittedName>
        <fullName evidence="1">Uncharacterized protein</fullName>
    </submittedName>
</protein>
<evidence type="ECO:0000313" key="1">
    <source>
        <dbReference type="EMBL" id="KAI3672825.1"/>
    </source>
</evidence>
<comment type="caution">
    <text evidence="1">The sequence shown here is derived from an EMBL/GenBank/DDBJ whole genome shotgun (WGS) entry which is preliminary data.</text>
</comment>
<accession>A0ACB8XQF8</accession>